<feature type="compositionally biased region" description="Basic and acidic residues" evidence="3">
    <location>
        <begin position="49"/>
        <end position="64"/>
    </location>
</feature>
<dbReference type="RefSeq" id="WP_244715022.1">
    <property type="nucleotide sequence ID" value="NZ_CP095049.1"/>
</dbReference>
<protein>
    <submittedName>
        <fullName evidence="6">OmpA family protein</fullName>
    </submittedName>
</protein>
<sequence length="575" mass="63191">MVKAFNELQIRRFGGAFRRGLRMLILLLFFTSCSDFKLWRKRDKDFDGVTDKKDRCPDTPRDMAVDPNGCPLDSDGDGVPDYQDRCPTEKGQATLEGCYDRDNDGVRDADDKCPDVPGKPEHNGCADADSDGIIDQNDKCPDTPAGEQVDGNGCPLVLDMDSDGTTDQKDKCPDTPAGTQVDGNGCPIDGDRDGVPDDQDSCPDRAGLAFNKGCPEGKTITKKILQKTTKYIYFEVNKAIPPPKSLPIIESIAAFMAESPEYSVSIAAHTDNLEGSGDQGLKLAQERATLTRTYLLSQGVPSARIETRIYGATKPIADNTTADGQALNRRVDIDLYPTGAPNAAESKYGPALYVRASTSGQSNRCFEEGSAVYNTPRKMEKGKLYNVVLSLVAGVVDGLQSPQRGTSSERRLPSTKITSHHLVVNSYLGVPVVPDERNIILEQIKITPFMSVDLRSDSSYFLVTPEEPQVFVNVKNDTIQQRVWRVKPIKSGERLPLNFIIKGSCDDSSLKNSRPFYKTIEVNVIESPKPVSDQITDFMEWLKKNLLTLAAILAALSGIYAWFKRGRTGEIQPDK</sequence>
<feature type="domain" description="OmpA-like" evidence="5">
    <location>
        <begin position="221"/>
        <end position="339"/>
    </location>
</feature>
<dbReference type="PANTHER" id="PTHR30329">
    <property type="entry name" value="STATOR ELEMENT OF FLAGELLAR MOTOR COMPLEX"/>
    <property type="match status" value="1"/>
</dbReference>
<dbReference type="SUPFAM" id="SSF103647">
    <property type="entry name" value="TSP type-3 repeat"/>
    <property type="match status" value="2"/>
</dbReference>
<dbReference type="PROSITE" id="PS51123">
    <property type="entry name" value="OMPA_2"/>
    <property type="match status" value="1"/>
</dbReference>
<dbReference type="InterPro" id="IPR006665">
    <property type="entry name" value="OmpA-like"/>
</dbReference>
<dbReference type="EMBL" id="CP095049">
    <property type="protein sequence ID" value="UOQ51716.1"/>
    <property type="molecule type" value="Genomic_DNA"/>
</dbReference>
<dbReference type="Pfam" id="PF00691">
    <property type="entry name" value="OmpA"/>
    <property type="match status" value="1"/>
</dbReference>
<keyword evidence="4" id="KW-1133">Transmembrane helix</keyword>
<feature type="transmembrane region" description="Helical" evidence="4">
    <location>
        <begin position="546"/>
        <end position="563"/>
    </location>
</feature>
<evidence type="ECO:0000313" key="6">
    <source>
        <dbReference type="EMBL" id="UOQ51716.1"/>
    </source>
</evidence>
<keyword evidence="2 4" id="KW-0472">Membrane</keyword>
<evidence type="ECO:0000256" key="1">
    <source>
        <dbReference type="ARBA" id="ARBA00022729"/>
    </source>
</evidence>
<accession>A0ABY4FB91</accession>
<dbReference type="InterPro" id="IPR028974">
    <property type="entry name" value="TSP_type-3_rpt"/>
</dbReference>
<name>A0ABY4FB91_9BACT</name>
<keyword evidence="4" id="KW-0812">Transmembrane</keyword>
<evidence type="ECO:0000256" key="2">
    <source>
        <dbReference type="PROSITE-ProRule" id="PRU00473"/>
    </source>
</evidence>
<dbReference type="Gene3D" id="4.10.1080.10">
    <property type="entry name" value="TSP type-3 repeat"/>
    <property type="match status" value="2"/>
</dbReference>
<gene>
    <name evidence="6" type="ORF">MUN80_18365</name>
</gene>
<dbReference type="Gene3D" id="3.30.1330.60">
    <property type="entry name" value="OmpA-like domain"/>
    <property type="match status" value="1"/>
</dbReference>
<feature type="region of interest" description="Disordered" evidence="3">
    <location>
        <begin position="109"/>
        <end position="192"/>
    </location>
</feature>
<reference evidence="6 7" key="1">
    <citation type="submission" date="2022-04" db="EMBL/GenBank/DDBJ databases">
        <title>Hymenobacter sp. isolated from the air.</title>
        <authorList>
            <person name="Won M."/>
            <person name="Lee C.-M."/>
            <person name="Woen H.-Y."/>
            <person name="Kwon S.-W."/>
        </authorList>
    </citation>
    <scope>NUCLEOTIDE SEQUENCE [LARGE SCALE GENOMIC DNA]</scope>
    <source>
        <strain evidence="7">5116 S-27</strain>
    </source>
</reference>
<evidence type="ECO:0000313" key="7">
    <source>
        <dbReference type="Proteomes" id="UP000831785"/>
    </source>
</evidence>
<feature type="region of interest" description="Disordered" evidence="3">
    <location>
        <begin position="49"/>
        <end position="71"/>
    </location>
</feature>
<dbReference type="Pfam" id="PF02412">
    <property type="entry name" value="TSP_3"/>
    <property type="match status" value="1"/>
</dbReference>
<dbReference type="SUPFAM" id="SSF103088">
    <property type="entry name" value="OmpA-like"/>
    <property type="match status" value="1"/>
</dbReference>
<dbReference type="InterPro" id="IPR050330">
    <property type="entry name" value="Bact_OuterMem_StrucFunc"/>
</dbReference>
<organism evidence="6 7">
    <name type="scientific">Hymenobacter cellulosivorans</name>
    <dbReference type="NCBI Taxonomy" id="2932249"/>
    <lineage>
        <taxon>Bacteria</taxon>
        <taxon>Pseudomonadati</taxon>
        <taxon>Bacteroidota</taxon>
        <taxon>Cytophagia</taxon>
        <taxon>Cytophagales</taxon>
        <taxon>Hymenobacteraceae</taxon>
        <taxon>Hymenobacter</taxon>
    </lineage>
</organism>
<dbReference type="Proteomes" id="UP000831785">
    <property type="component" value="Chromosome"/>
</dbReference>
<dbReference type="PRINTS" id="PR01023">
    <property type="entry name" value="NAFLGMOTY"/>
</dbReference>
<dbReference type="CDD" id="cd07185">
    <property type="entry name" value="OmpA_C-like"/>
    <property type="match status" value="1"/>
</dbReference>
<dbReference type="PANTHER" id="PTHR30329:SF21">
    <property type="entry name" value="LIPOPROTEIN YIAD-RELATED"/>
    <property type="match status" value="1"/>
</dbReference>
<feature type="compositionally biased region" description="Basic and acidic residues" evidence="3">
    <location>
        <begin position="109"/>
        <end position="124"/>
    </location>
</feature>
<dbReference type="InterPro" id="IPR003367">
    <property type="entry name" value="Thrombospondin_3-like_rpt"/>
</dbReference>
<dbReference type="PROSITE" id="PS51257">
    <property type="entry name" value="PROKAR_LIPOPROTEIN"/>
    <property type="match status" value="1"/>
</dbReference>
<evidence type="ECO:0000259" key="5">
    <source>
        <dbReference type="PROSITE" id="PS51123"/>
    </source>
</evidence>
<evidence type="ECO:0000256" key="3">
    <source>
        <dbReference type="SAM" id="MobiDB-lite"/>
    </source>
</evidence>
<dbReference type="InterPro" id="IPR036737">
    <property type="entry name" value="OmpA-like_sf"/>
</dbReference>
<evidence type="ECO:0000256" key="4">
    <source>
        <dbReference type="SAM" id="Phobius"/>
    </source>
</evidence>
<proteinExistence type="predicted"/>
<keyword evidence="7" id="KW-1185">Reference proteome</keyword>
<keyword evidence="1" id="KW-0732">Signal</keyword>